<feature type="domain" description="Disease resistance R13L4/SHOC-2-like LRR" evidence="7">
    <location>
        <begin position="301"/>
        <end position="593"/>
    </location>
</feature>
<feature type="domain" description="Disease resistance protein winged helix" evidence="6">
    <location>
        <begin position="11"/>
        <end position="68"/>
    </location>
</feature>
<evidence type="ECO:0008006" key="10">
    <source>
        <dbReference type="Google" id="ProtNLM"/>
    </source>
</evidence>
<name>A0A3B6I3U1_WHEAT</name>
<evidence type="ECO:0000256" key="3">
    <source>
        <dbReference type="ARBA" id="ARBA00022821"/>
    </source>
</evidence>
<dbReference type="STRING" id="4565.A0A3B6I3U1"/>
<dbReference type="Proteomes" id="UP000019116">
    <property type="component" value="Chromosome 4A"/>
</dbReference>
<evidence type="ECO:0000313" key="9">
    <source>
        <dbReference type="Proteomes" id="UP000019116"/>
    </source>
</evidence>
<dbReference type="SMR" id="A0A3B6I3U1"/>
<dbReference type="Gramene" id="TraesCLE_scaffold_019744_01G000700.1">
    <property type="protein sequence ID" value="TraesCLE_scaffold_019744_01G000700.1"/>
    <property type="gene ID" value="TraesCLE_scaffold_019744_01G000700"/>
</dbReference>
<accession>A0A3B6I3U1</accession>
<evidence type="ECO:0000256" key="4">
    <source>
        <dbReference type="ARBA" id="ARBA00023786"/>
    </source>
</evidence>
<dbReference type="Pfam" id="PF23559">
    <property type="entry name" value="WHD_DRP"/>
    <property type="match status" value="1"/>
</dbReference>
<keyword evidence="2" id="KW-0677">Repeat</keyword>
<reference evidence="8" key="2">
    <citation type="submission" date="2018-10" db="UniProtKB">
        <authorList>
            <consortium name="EnsemblPlants"/>
        </authorList>
    </citation>
    <scope>IDENTIFICATION</scope>
</reference>
<dbReference type="InterPro" id="IPR001611">
    <property type="entry name" value="Leu-rich_rpt"/>
</dbReference>
<dbReference type="SMART" id="SM00364">
    <property type="entry name" value="LRR_BAC"/>
    <property type="match status" value="5"/>
</dbReference>
<dbReference type="OMA" id="CEDENFP"/>
<dbReference type="GO" id="GO:0035556">
    <property type="term" value="P:intracellular signal transduction"/>
    <property type="evidence" value="ECO:0000318"/>
    <property type="project" value="GO_Central"/>
</dbReference>
<comment type="function">
    <text evidence="5">Leucine-rich repeat protein that likely mediates protein interactions, possibly in the context of signal transduction.</text>
</comment>
<keyword evidence="3" id="KW-0611">Plant defense</keyword>
<evidence type="ECO:0000256" key="5">
    <source>
        <dbReference type="ARBA" id="ARBA00037519"/>
    </source>
</evidence>
<dbReference type="PROSITE" id="PS51450">
    <property type="entry name" value="LRR"/>
    <property type="match status" value="1"/>
</dbReference>
<dbReference type="SMART" id="SM00369">
    <property type="entry name" value="LRR_TYP"/>
    <property type="match status" value="5"/>
</dbReference>
<dbReference type="Pfam" id="PF23598">
    <property type="entry name" value="LRR_14"/>
    <property type="match status" value="3"/>
</dbReference>
<feature type="domain" description="Disease resistance R13L4/SHOC-2-like LRR" evidence="7">
    <location>
        <begin position="227"/>
        <end position="295"/>
    </location>
</feature>
<dbReference type="InterPro" id="IPR003591">
    <property type="entry name" value="Leu-rich_rpt_typical-subtyp"/>
</dbReference>
<dbReference type="InterPro" id="IPR036388">
    <property type="entry name" value="WH-like_DNA-bd_sf"/>
</dbReference>
<keyword evidence="1" id="KW-0433">Leucine-rich repeat</keyword>
<dbReference type="EnsemblPlants" id="TraesCS4A02G488600.1">
    <property type="protein sequence ID" value="TraesCS4A02G488600.1.cds1"/>
    <property type="gene ID" value="TraesCS4A02G488600"/>
</dbReference>
<dbReference type="PANTHER" id="PTHR48051">
    <property type="match status" value="1"/>
</dbReference>
<comment type="similarity">
    <text evidence="4">Belongs to the SHOC2 family.</text>
</comment>
<protein>
    <recommendedName>
        <fullName evidence="10">NB-ARC domain-containing protein</fullName>
    </recommendedName>
</protein>
<dbReference type="PANTHER" id="PTHR48051:SF1">
    <property type="entry name" value="RAS SUPPRESSOR PROTEIN 1"/>
    <property type="match status" value="1"/>
</dbReference>
<dbReference type="Gene3D" id="1.10.10.10">
    <property type="entry name" value="Winged helix-like DNA-binding domain superfamily/Winged helix DNA-binding domain"/>
    <property type="match status" value="1"/>
</dbReference>
<feature type="domain" description="Disease resistance R13L4/SHOC-2-like LRR" evidence="7">
    <location>
        <begin position="118"/>
        <end position="226"/>
    </location>
</feature>
<evidence type="ECO:0000256" key="1">
    <source>
        <dbReference type="ARBA" id="ARBA00022614"/>
    </source>
</evidence>
<reference evidence="8" key="1">
    <citation type="submission" date="2018-08" db="EMBL/GenBank/DDBJ databases">
        <authorList>
            <person name="Rossello M."/>
        </authorList>
    </citation>
    <scope>NUCLEOTIDE SEQUENCE [LARGE SCALE GENOMIC DNA]</scope>
    <source>
        <strain evidence="8">cv. Chinese Spring</strain>
    </source>
</reference>
<evidence type="ECO:0000313" key="8">
    <source>
        <dbReference type="EnsemblPlants" id="TraesCS4A02G488600.1.cds1"/>
    </source>
</evidence>
<dbReference type="Gene3D" id="3.80.10.10">
    <property type="entry name" value="Ribonuclease Inhibitor"/>
    <property type="match status" value="2"/>
</dbReference>
<dbReference type="GO" id="GO:0006952">
    <property type="term" value="P:defense response"/>
    <property type="evidence" value="ECO:0007669"/>
    <property type="project" value="UniProtKB-KW"/>
</dbReference>
<evidence type="ECO:0000256" key="2">
    <source>
        <dbReference type="ARBA" id="ARBA00022737"/>
    </source>
</evidence>
<dbReference type="Gramene" id="TraesCS4A02G488600.1">
    <property type="protein sequence ID" value="TraesCS4A02G488600.1.cds1"/>
    <property type="gene ID" value="TraesCS4A02G488600"/>
</dbReference>
<dbReference type="Gramene" id="TraesCS4A03G1229100.1">
    <property type="protein sequence ID" value="TraesCS4A03G1229100.1.CDS1"/>
    <property type="gene ID" value="TraesCS4A03G1229100"/>
</dbReference>
<dbReference type="AlphaFoldDB" id="A0A3B6I3U1"/>
<dbReference type="OrthoDB" id="681232at2759"/>
<dbReference type="InterPro" id="IPR032675">
    <property type="entry name" value="LRR_dom_sf"/>
</dbReference>
<evidence type="ECO:0000259" key="7">
    <source>
        <dbReference type="Pfam" id="PF23598"/>
    </source>
</evidence>
<keyword evidence="9" id="KW-1185">Reference proteome</keyword>
<dbReference type="InterPro" id="IPR050216">
    <property type="entry name" value="LRR_domain-containing"/>
</dbReference>
<sequence>MLKTCLLYCSIYPENYGFNMRHLVMRWVAQGFIYEEAASEGYFKELACRGLMLPDGQGTYQMNPMMRNFLRCKSCEDDFFTCSSGITSESACPVHLLCIDEYPVDDGGVRVIDLDWSQVRTLVVFKGAGSLPFEKLEHVRVLDLQDNYVDPESEEAFWDDHVKDICGLLRMRHLFGLGGVGVSKIPLEIGRLQYLETLEVVGTSIRELPVEIGALKQLKTLDMSINRRLTELPMEIGGLQHLETLRIRETNITKPPWEIIGMLKKLKNLDVSVNEWIRELPREIRNLHHLETLDLSRNRGLTNIPGEIGKLQHLKTLNVSSASITRLPSEIGRLKSLETLDLSYNKRLTELPREIGNMQNLKHLLLCGTMVGKIPREIGGLKKLKILILDGTIIALVWEVGQFSELEGVPECIRQAWKNGDLVSELAGETMSYNKGDLTVGTKHMHIPPWIKQYFNNLLNLDIRICKLEEPDLKILREMPNLCLLRLRFVVVPRKPISISGKGFPSLMVLVVDSRVPRLTFQEGAMPKVQYISFEFRFYGGLPNEDRLSIKHLRSLGWLEFTCNKWYRGAGSSPFISAMVDVARKEAQEHPNQISFRVSGCEDENFPANKSAQVGEASSSGTGEIPRVLHCQK</sequence>
<proteinExistence type="inferred from homology"/>
<dbReference type="SUPFAM" id="SSF52058">
    <property type="entry name" value="L domain-like"/>
    <property type="match status" value="2"/>
</dbReference>
<dbReference type="InterPro" id="IPR055414">
    <property type="entry name" value="LRR_R13L4/SHOC2-like"/>
</dbReference>
<evidence type="ECO:0000259" key="6">
    <source>
        <dbReference type="Pfam" id="PF23559"/>
    </source>
</evidence>
<dbReference type="InterPro" id="IPR058922">
    <property type="entry name" value="WHD_DRP"/>
</dbReference>
<organism evidence="8">
    <name type="scientific">Triticum aestivum</name>
    <name type="common">Wheat</name>
    <dbReference type="NCBI Taxonomy" id="4565"/>
    <lineage>
        <taxon>Eukaryota</taxon>
        <taxon>Viridiplantae</taxon>
        <taxon>Streptophyta</taxon>
        <taxon>Embryophyta</taxon>
        <taxon>Tracheophyta</taxon>
        <taxon>Spermatophyta</taxon>
        <taxon>Magnoliopsida</taxon>
        <taxon>Liliopsida</taxon>
        <taxon>Poales</taxon>
        <taxon>Poaceae</taxon>
        <taxon>BOP clade</taxon>
        <taxon>Pooideae</taxon>
        <taxon>Triticodae</taxon>
        <taxon>Triticeae</taxon>
        <taxon>Triticinae</taxon>
        <taxon>Triticum</taxon>
    </lineage>
</organism>